<proteinExistence type="predicted"/>
<reference evidence="1" key="1">
    <citation type="journal article" date="2014" name="Front. Microbiol.">
        <title>High frequency of phylogenetically diverse reductive dehalogenase-homologous genes in deep subseafloor sedimentary metagenomes.</title>
        <authorList>
            <person name="Kawai M."/>
            <person name="Futagami T."/>
            <person name="Toyoda A."/>
            <person name="Takaki Y."/>
            <person name="Nishi S."/>
            <person name="Hori S."/>
            <person name="Arai W."/>
            <person name="Tsubouchi T."/>
            <person name="Morono Y."/>
            <person name="Uchiyama I."/>
            <person name="Ito T."/>
            <person name="Fujiyama A."/>
            <person name="Inagaki F."/>
            <person name="Takami H."/>
        </authorList>
    </citation>
    <scope>NUCLEOTIDE SEQUENCE</scope>
    <source>
        <strain evidence="1">Expedition CK06-06</strain>
    </source>
</reference>
<evidence type="ECO:0000313" key="1">
    <source>
        <dbReference type="EMBL" id="GAI92218.1"/>
    </source>
</evidence>
<dbReference type="AlphaFoldDB" id="X1SGW7"/>
<feature type="non-terminal residue" evidence="1">
    <location>
        <position position="1"/>
    </location>
</feature>
<dbReference type="EMBL" id="BARW01015221">
    <property type="protein sequence ID" value="GAI92218.1"/>
    <property type="molecule type" value="Genomic_DNA"/>
</dbReference>
<name>X1SGW7_9ZZZZ</name>
<gene>
    <name evidence="1" type="ORF">S12H4_26768</name>
</gene>
<sequence>NGNYFEWLAQEIRRISNVEKRYTKLNLSESIINRIAFNIILRLLSKLSQNNKNSEELLCFGLNILATKK</sequence>
<organism evidence="1">
    <name type="scientific">marine sediment metagenome</name>
    <dbReference type="NCBI Taxonomy" id="412755"/>
    <lineage>
        <taxon>unclassified sequences</taxon>
        <taxon>metagenomes</taxon>
        <taxon>ecological metagenomes</taxon>
    </lineage>
</organism>
<comment type="caution">
    <text evidence="1">The sequence shown here is derived from an EMBL/GenBank/DDBJ whole genome shotgun (WGS) entry which is preliminary data.</text>
</comment>
<protein>
    <submittedName>
        <fullName evidence="1">Uncharacterized protein</fullName>
    </submittedName>
</protein>
<accession>X1SGW7</accession>